<name>A0AAW7JSW1_9GAMM</name>
<dbReference type="AlphaFoldDB" id="A0AAW7JSW1"/>
<dbReference type="RefSeq" id="WP_049596455.1">
    <property type="nucleotide sequence ID" value="NZ_CPYD01000001.1"/>
</dbReference>
<evidence type="ECO:0000313" key="4">
    <source>
        <dbReference type="Proteomes" id="UP001167864"/>
    </source>
</evidence>
<keyword evidence="3" id="KW-1185">Reference proteome</keyword>
<evidence type="ECO:0000313" key="1">
    <source>
        <dbReference type="EMBL" id="CND87916.1"/>
    </source>
</evidence>
<sequence>MSTPDTTGKDLTNDADISAEFSTLFALVNRLSSALDGSINGKDRSVLLNELSQLTFSEVPEPERAIVTELIKRTLVTLDRA</sequence>
<dbReference type="Proteomes" id="UP001167864">
    <property type="component" value="Unassembled WGS sequence"/>
</dbReference>
<evidence type="ECO:0000313" key="2">
    <source>
        <dbReference type="EMBL" id="MDN0086017.1"/>
    </source>
</evidence>
<dbReference type="Proteomes" id="UP000040578">
    <property type="component" value="Unassembled WGS sequence"/>
</dbReference>
<reference evidence="1 3" key="1">
    <citation type="submission" date="2015-03" db="EMBL/GenBank/DDBJ databases">
        <authorList>
            <consortium name="Pathogen Informatics"/>
            <person name="Murphy D."/>
        </authorList>
    </citation>
    <scope>NUCLEOTIDE SEQUENCE [LARGE SCALE GENOMIC DNA]</scope>
    <source>
        <strain evidence="3">type strain: CIP110231</strain>
        <strain evidence="1">Type strain: CIP110231</strain>
    </source>
</reference>
<organism evidence="2 4">
    <name type="scientific">Yersinia nurmii</name>
    <dbReference type="NCBI Taxonomy" id="685706"/>
    <lineage>
        <taxon>Bacteria</taxon>
        <taxon>Pseudomonadati</taxon>
        <taxon>Pseudomonadota</taxon>
        <taxon>Gammaproteobacteria</taxon>
        <taxon>Enterobacterales</taxon>
        <taxon>Yersiniaceae</taxon>
        <taxon>Yersinia</taxon>
    </lineage>
</organism>
<proteinExistence type="predicted"/>
<evidence type="ECO:0000313" key="3">
    <source>
        <dbReference type="Proteomes" id="UP000040578"/>
    </source>
</evidence>
<dbReference type="EMBL" id="JAUEHU010000001">
    <property type="protein sequence ID" value="MDN0086017.1"/>
    <property type="molecule type" value="Genomic_DNA"/>
</dbReference>
<accession>A0AAW7JSW1</accession>
<comment type="caution">
    <text evidence="2">The sequence shown here is derived from an EMBL/GenBank/DDBJ whole genome shotgun (WGS) entry which is preliminary data.</text>
</comment>
<dbReference type="EMBL" id="CPYD01000001">
    <property type="protein sequence ID" value="CND87916.1"/>
    <property type="molecule type" value="Genomic_DNA"/>
</dbReference>
<gene>
    <name evidence="1" type="ORF">ERS137967_00180</name>
    <name evidence="2" type="ORF">QVN42_01170</name>
</gene>
<protein>
    <submittedName>
        <fullName evidence="2">Uncharacterized protein</fullName>
    </submittedName>
</protein>
<reference evidence="2" key="2">
    <citation type="submission" date="2023-06" db="EMBL/GenBank/DDBJ databases">
        <authorList>
            <person name="Polev D.E."/>
            <person name="Saitova A.T."/>
            <person name="Bogumilchik E.A."/>
            <person name="Kokorina G.I."/>
            <person name="Voskresenskaia E.A."/>
        </authorList>
    </citation>
    <scope>NUCLEOTIDE SEQUENCE</scope>
    <source>
        <strain evidence="2">2145 StPb PI</strain>
    </source>
</reference>